<accession>A0A382YUD7</accession>
<reference evidence="2" key="1">
    <citation type="submission" date="2018-05" db="EMBL/GenBank/DDBJ databases">
        <authorList>
            <person name="Lanie J.A."/>
            <person name="Ng W.-L."/>
            <person name="Kazmierczak K.M."/>
            <person name="Andrzejewski T.M."/>
            <person name="Davidsen T.M."/>
            <person name="Wayne K.J."/>
            <person name="Tettelin H."/>
            <person name="Glass J.I."/>
            <person name="Rusch D."/>
            <person name="Podicherti R."/>
            <person name="Tsui H.-C.T."/>
            <person name="Winkler M.E."/>
        </authorList>
    </citation>
    <scope>NUCLEOTIDE SEQUENCE</scope>
</reference>
<dbReference type="AlphaFoldDB" id="A0A382YUD7"/>
<feature type="region of interest" description="Disordered" evidence="1">
    <location>
        <begin position="1"/>
        <end position="80"/>
    </location>
</feature>
<sequence>MEELTPTGLPTLDPLDTDPDNPYQAATPDGQPIEEPADAATPATEPPAKKTGPLDLGIDWTPGVPKEAPPLDLGIDWGKKQTPQQIEFTRKREATRKENAAQATELMTEAGDLVNPGTQSKEEIRANLTQSDELYKKAKLLNPDDPSPLIGLAMNEDTRGNGKLAAFWRGKVQEQTDRKNKAKLAPEQREAYDKYTKNARELNEVSSLYSGNAPDHIKDKYEIYTPDTRGKRQRLVDGEIVEDYVGKAPR</sequence>
<name>A0A382YUD7_9ZZZZ</name>
<feature type="compositionally biased region" description="Low complexity" evidence="1">
    <location>
        <begin position="1"/>
        <end position="14"/>
    </location>
</feature>
<evidence type="ECO:0000256" key="1">
    <source>
        <dbReference type="SAM" id="MobiDB-lite"/>
    </source>
</evidence>
<proteinExistence type="predicted"/>
<feature type="non-terminal residue" evidence="2">
    <location>
        <position position="250"/>
    </location>
</feature>
<evidence type="ECO:0000313" key="2">
    <source>
        <dbReference type="EMBL" id="SVD86148.1"/>
    </source>
</evidence>
<dbReference type="EMBL" id="UINC01178151">
    <property type="protein sequence ID" value="SVD86148.1"/>
    <property type="molecule type" value="Genomic_DNA"/>
</dbReference>
<gene>
    <name evidence="2" type="ORF">METZ01_LOCUS439002</name>
</gene>
<organism evidence="2">
    <name type="scientific">marine metagenome</name>
    <dbReference type="NCBI Taxonomy" id="408172"/>
    <lineage>
        <taxon>unclassified sequences</taxon>
        <taxon>metagenomes</taxon>
        <taxon>ecological metagenomes</taxon>
    </lineage>
</organism>
<protein>
    <submittedName>
        <fullName evidence="2">Uncharacterized protein</fullName>
    </submittedName>
</protein>